<evidence type="ECO:0000256" key="1">
    <source>
        <dbReference type="SAM" id="SignalP"/>
    </source>
</evidence>
<dbReference type="EMBL" id="JACVEL010000001">
    <property type="protein sequence ID" value="MBC9811263.1"/>
    <property type="molecule type" value="Genomic_DNA"/>
</dbReference>
<proteinExistence type="predicted"/>
<evidence type="ECO:0000313" key="2">
    <source>
        <dbReference type="EMBL" id="MBC9811263.1"/>
    </source>
</evidence>
<dbReference type="Proteomes" id="UP000652681">
    <property type="component" value="Unassembled WGS sequence"/>
</dbReference>
<dbReference type="InterPro" id="IPR019861">
    <property type="entry name" value="PorP/SprF_Bacteroidetes"/>
</dbReference>
<sequence>MKNLKFILIVILSGTGIYANAQQDPHFTQYFDNTLFYNPAYAGSRDMLNVTAIHREQWAGVDGRPRSTTLSIHSPLPYESVGVGITAVNDMAGPIRQTIIAADISYSLRFKNKTKLSFGVKAGVNLLGFDRDKLYNAGNPVSAMQQIENRANPNIGFGVLYHGPKFFFGVSTPKLIQNTYDGTDFNKEKRHYFATLGYIFKLHEKWKLRPSAQFKITEGAPFSMDASLAAIYNDRLWFGALYRLDAALGAFVQVQISPQFKLGIASDFGTQKLRQYNSGTFEVLLSYDFNFLKKGVYSPRYF</sequence>
<name>A0A8J6P9S9_9FLAO</name>
<comment type="caution">
    <text evidence="2">The sequence shown here is derived from an EMBL/GenBank/DDBJ whole genome shotgun (WGS) entry which is preliminary data.</text>
</comment>
<dbReference type="NCBIfam" id="TIGR03519">
    <property type="entry name" value="T9SS_PorP_fam"/>
    <property type="match status" value="1"/>
</dbReference>
<keyword evidence="3" id="KW-1185">Reference proteome</keyword>
<dbReference type="Pfam" id="PF11751">
    <property type="entry name" value="PorP_SprF"/>
    <property type="match status" value="1"/>
</dbReference>
<keyword evidence="1" id="KW-0732">Signal</keyword>
<evidence type="ECO:0000313" key="3">
    <source>
        <dbReference type="Proteomes" id="UP000652681"/>
    </source>
</evidence>
<accession>A0A8J6P9S9</accession>
<feature type="signal peptide" evidence="1">
    <location>
        <begin position="1"/>
        <end position="21"/>
    </location>
</feature>
<dbReference type="AlphaFoldDB" id="A0A8J6P9S9"/>
<organism evidence="2 3">
    <name type="scientific">Taishania pollutisoli</name>
    <dbReference type="NCBI Taxonomy" id="2766479"/>
    <lineage>
        <taxon>Bacteria</taxon>
        <taxon>Pseudomonadati</taxon>
        <taxon>Bacteroidota</taxon>
        <taxon>Flavobacteriia</taxon>
        <taxon>Flavobacteriales</taxon>
        <taxon>Crocinitomicaceae</taxon>
        <taxon>Taishania</taxon>
    </lineage>
</organism>
<reference evidence="2" key="1">
    <citation type="submission" date="2020-09" db="EMBL/GenBank/DDBJ databases">
        <title>Taishania pollutisoli gen. nov., sp. nov., Isolated from Tetrabromobisphenol A-Contaminated Soil.</title>
        <authorList>
            <person name="Chen Q."/>
        </authorList>
    </citation>
    <scope>NUCLEOTIDE SEQUENCE</scope>
    <source>
        <strain evidence="2">CZZ-1</strain>
    </source>
</reference>
<feature type="chain" id="PRO_5035225085" evidence="1">
    <location>
        <begin position="22"/>
        <end position="302"/>
    </location>
</feature>
<gene>
    <name evidence="2" type="ORF">H9Y05_02130</name>
</gene>
<dbReference type="RefSeq" id="WP_216713368.1">
    <property type="nucleotide sequence ID" value="NZ_JACVEL010000001.1"/>
</dbReference>
<protein>
    <submittedName>
        <fullName evidence="2">Type IX secretion system membrane protein PorP/SprF</fullName>
    </submittedName>
</protein>